<accession>A0A839QG64</accession>
<dbReference type="EMBL" id="JACHVS010000001">
    <property type="protein sequence ID" value="MBB2995308.1"/>
    <property type="molecule type" value="Genomic_DNA"/>
</dbReference>
<dbReference type="InterPro" id="IPR036890">
    <property type="entry name" value="HATPase_C_sf"/>
</dbReference>
<dbReference type="PANTHER" id="PTHR45436">
    <property type="entry name" value="SENSOR HISTIDINE KINASE YKOH"/>
    <property type="match status" value="1"/>
</dbReference>
<keyword evidence="5" id="KW-0597">Phosphoprotein</keyword>
<dbReference type="InterPro" id="IPR005467">
    <property type="entry name" value="His_kinase_dom"/>
</dbReference>
<dbReference type="GO" id="GO:0005509">
    <property type="term" value="F:calcium ion binding"/>
    <property type="evidence" value="ECO:0007669"/>
    <property type="project" value="UniProtKB-ARBA"/>
</dbReference>
<dbReference type="CDD" id="cd00075">
    <property type="entry name" value="HATPase"/>
    <property type="match status" value="1"/>
</dbReference>
<keyword evidence="11 13" id="KW-0472">Membrane</keyword>
<keyword evidence="17" id="KW-1185">Reference proteome</keyword>
<evidence type="ECO:0000259" key="14">
    <source>
        <dbReference type="PROSITE" id="PS50109"/>
    </source>
</evidence>
<dbReference type="SMART" id="SM00304">
    <property type="entry name" value="HAMP"/>
    <property type="match status" value="1"/>
</dbReference>
<dbReference type="PROSITE" id="PS50109">
    <property type="entry name" value="HIS_KIN"/>
    <property type="match status" value="1"/>
</dbReference>
<evidence type="ECO:0000256" key="13">
    <source>
        <dbReference type="SAM" id="Phobius"/>
    </source>
</evidence>
<dbReference type="Gene3D" id="3.30.565.10">
    <property type="entry name" value="Histidine kinase-like ATPase, C-terminal domain"/>
    <property type="match status" value="1"/>
</dbReference>
<dbReference type="Pfam" id="PF02518">
    <property type="entry name" value="HATPase_c"/>
    <property type="match status" value="1"/>
</dbReference>
<evidence type="ECO:0000313" key="16">
    <source>
        <dbReference type="EMBL" id="MBB2995308.1"/>
    </source>
</evidence>
<evidence type="ECO:0000256" key="6">
    <source>
        <dbReference type="ARBA" id="ARBA00022679"/>
    </source>
</evidence>
<evidence type="ECO:0000256" key="4">
    <source>
        <dbReference type="ARBA" id="ARBA00012438"/>
    </source>
</evidence>
<feature type="domain" description="Histidine kinase" evidence="14">
    <location>
        <begin position="277"/>
        <end position="492"/>
    </location>
</feature>
<protein>
    <recommendedName>
        <fullName evidence="4">histidine kinase</fullName>
        <ecNumber evidence="4">2.7.13.3</ecNumber>
    </recommendedName>
</protein>
<dbReference type="InterPro" id="IPR003594">
    <property type="entry name" value="HATPase_dom"/>
</dbReference>
<comment type="caution">
    <text evidence="16">The sequence shown here is derived from an EMBL/GenBank/DDBJ whole genome shotgun (WGS) entry which is preliminary data.</text>
</comment>
<dbReference type="InterPro" id="IPR050428">
    <property type="entry name" value="TCS_sensor_his_kinase"/>
</dbReference>
<reference evidence="16 17" key="1">
    <citation type="submission" date="2020-08" db="EMBL/GenBank/DDBJ databases">
        <title>Sequencing the genomes of 1000 actinobacteria strains.</title>
        <authorList>
            <person name="Klenk H.-P."/>
        </authorList>
    </citation>
    <scope>NUCLEOTIDE SEQUENCE [LARGE SCALE GENOMIC DNA]</scope>
    <source>
        <strain evidence="16 17">DSM 22826</strain>
    </source>
</reference>
<dbReference type="AlphaFoldDB" id="A0A839QG64"/>
<dbReference type="Pfam" id="PF00512">
    <property type="entry name" value="HisKA"/>
    <property type="match status" value="1"/>
</dbReference>
<dbReference type="PRINTS" id="PR00344">
    <property type="entry name" value="BCTRLSENSOR"/>
</dbReference>
<comment type="subcellular location">
    <subcellularLocation>
        <location evidence="3">Cell membrane</location>
    </subcellularLocation>
</comment>
<keyword evidence="9 13" id="KW-1133">Transmembrane helix</keyword>
<feature type="region of interest" description="Disordered" evidence="12">
    <location>
        <begin position="489"/>
        <end position="513"/>
    </location>
</feature>
<gene>
    <name evidence="16" type="ORF">E9229_001499</name>
</gene>
<dbReference type="EC" id="2.7.13.3" evidence="4"/>
<proteinExistence type="predicted"/>
<dbReference type="RefSeq" id="WP_312855625.1">
    <property type="nucleotide sequence ID" value="NZ_BAABGK010000022.1"/>
</dbReference>
<dbReference type="PROSITE" id="PS50885">
    <property type="entry name" value="HAMP"/>
    <property type="match status" value="1"/>
</dbReference>
<keyword evidence="10" id="KW-0902">Two-component regulatory system</keyword>
<evidence type="ECO:0000256" key="9">
    <source>
        <dbReference type="ARBA" id="ARBA00022989"/>
    </source>
</evidence>
<feature type="domain" description="HAMP" evidence="15">
    <location>
        <begin position="200"/>
        <end position="262"/>
    </location>
</feature>
<dbReference type="SUPFAM" id="SSF47384">
    <property type="entry name" value="Homodimeric domain of signal transducing histidine kinase"/>
    <property type="match status" value="1"/>
</dbReference>
<comment type="catalytic activity">
    <reaction evidence="1">
        <text>ATP + protein L-histidine = ADP + protein N-phospho-L-histidine.</text>
        <dbReference type="EC" id="2.7.13.3"/>
    </reaction>
</comment>
<dbReference type="FunFam" id="1.10.287.130:FF:000001">
    <property type="entry name" value="Two-component sensor histidine kinase"/>
    <property type="match status" value="1"/>
</dbReference>
<dbReference type="Proteomes" id="UP000523000">
    <property type="component" value="Unassembled WGS sequence"/>
</dbReference>
<name>A0A839QG64_9MICC</name>
<evidence type="ECO:0000256" key="2">
    <source>
        <dbReference type="ARBA" id="ARBA00001968"/>
    </source>
</evidence>
<evidence type="ECO:0000256" key="12">
    <source>
        <dbReference type="SAM" id="MobiDB-lite"/>
    </source>
</evidence>
<comment type="cofactor">
    <cofactor evidence="2">
        <name>a divalent metal cation</name>
        <dbReference type="ChEBI" id="CHEBI:60240"/>
    </cofactor>
</comment>
<evidence type="ECO:0000259" key="15">
    <source>
        <dbReference type="PROSITE" id="PS50885"/>
    </source>
</evidence>
<dbReference type="InterPro" id="IPR004358">
    <property type="entry name" value="Sig_transdc_His_kin-like_C"/>
</dbReference>
<keyword evidence="6 16" id="KW-0808">Transferase</keyword>
<dbReference type="InterPro" id="IPR003660">
    <property type="entry name" value="HAMP_dom"/>
</dbReference>
<keyword evidence="8 16" id="KW-0418">Kinase</keyword>
<sequence>MSAYPPAPAGTRPARTWTLSRRLLIAVVGLLALVCMVIGVATNTLMQSSLYGQVDGQLANAAARAAAFASSAPGGSTGASDPIFAPGQGAGTLNARLLPSGVLLASGVLDPRTGERSDIVQRDVPALADLVPGGPPISARLSIGDYRLVARKDPITHGTLITGLPLTATNQTLDALRWTMVTVSVAGLSATALIGSLIIRRSLRPLERVSALASAVAALPLDAGEVTLAQRVDPADSVPGTEAGDVGHALNALLDNVESALEVRAASEERMRRFVADASHELRTPLAAIRGYSDLLAATEHFSVDGTRALSRVTEQSQRMGSMVENLLLLARLDEKHGFAPADVDLSELATEICADFTVTAPQDDWVLDVSAGPVIVHADASQMTRVITNLLANAHKHTDPGTRIELEVGRSLDEKYGLLTVTDNGAGIDAEFLPSVFERFTRADVARTGTEGTTGLGLPIVKAIVEAHAGTITVTSKPGRTEFAVRLPLSDSDEPSFPGTSQTVHSQRPPPP</sequence>
<evidence type="ECO:0000313" key="17">
    <source>
        <dbReference type="Proteomes" id="UP000523000"/>
    </source>
</evidence>
<evidence type="ECO:0000256" key="1">
    <source>
        <dbReference type="ARBA" id="ARBA00000085"/>
    </source>
</evidence>
<dbReference type="GO" id="GO:0000155">
    <property type="term" value="F:phosphorelay sensor kinase activity"/>
    <property type="evidence" value="ECO:0007669"/>
    <property type="project" value="InterPro"/>
</dbReference>
<dbReference type="Gene3D" id="1.10.287.130">
    <property type="match status" value="1"/>
</dbReference>
<dbReference type="InterPro" id="IPR036097">
    <property type="entry name" value="HisK_dim/P_sf"/>
</dbReference>
<dbReference type="CDD" id="cd00082">
    <property type="entry name" value="HisKA"/>
    <property type="match status" value="1"/>
</dbReference>
<evidence type="ECO:0000256" key="5">
    <source>
        <dbReference type="ARBA" id="ARBA00022553"/>
    </source>
</evidence>
<evidence type="ECO:0000256" key="10">
    <source>
        <dbReference type="ARBA" id="ARBA00023012"/>
    </source>
</evidence>
<dbReference type="GO" id="GO:0005886">
    <property type="term" value="C:plasma membrane"/>
    <property type="evidence" value="ECO:0007669"/>
    <property type="project" value="UniProtKB-SubCell"/>
</dbReference>
<dbReference type="FunFam" id="3.30.565.10:FF:000006">
    <property type="entry name" value="Sensor histidine kinase WalK"/>
    <property type="match status" value="1"/>
</dbReference>
<dbReference type="InterPro" id="IPR003661">
    <property type="entry name" value="HisK_dim/P_dom"/>
</dbReference>
<keyword evidence="7 13" id="KW-0812">Transmembrane</keyword>
<evidence type="ECO:0000256" key="8">
    <source>
        <dbReference type="ARBA" id="ARBA00022777"/>
    </source>
</evidence>
<dbReference type="Gene3D" id="6.10.340.10">
    <property type="match status" value="1"/>
</dbReference>
<evidence type="ECO:0000256" key="3">
    <source>
        <dbReference type="ARBA" id="ARBA00004236"/>
    </source>
</evidence>
<dbReference type="SUPFAM" id="SSF55874">
    <property type="entry name" value="ATPase domain of HSP90 chaperone/DNA topoisomerase II/histidine kinase"/>
    <property type="match status" value="1"/>
</dbReference>
<dbReference type="PANTHER" id="PTHR45436:SF5">
    <property type="entry name" value="SENSOR HISTIDINE KINASE TRCS"/>
    <property type="match status" value="1"/>
</dbReference>
<evidence type="ECO:0000256" key="7">
    <source>
        <dbReference type="ARBA" id="ARBA00022692"/>
    </source>
</evidence>
<evidence type="ECO:0000256" key="11">
    <source>
        <dbReference type="ARBA" id="ARBA00023136"/>
    </source>
</evidence>
<organism evidence="16 17">
    <name type="scientific">Paeniglutamicibacter cryotolerans</name>
    <dbReference type="NCBI Taxonomy" id="670079"/>
    <lineage>
        <taxon>Bacteria</taxon>
        <taxon>Bacillati</taxon>
        <taxon>Actinomycetota</taxon>
        <taxon>Actinomycetes</taxon>
        <taxon>Micrococcales</taxon>
        <taxon>Micrococcaceae</taxon>
        <taxon>Paeniglutamicibacter</taxon>
    </lineage>
</organism>
<dbReference type="SMART" id="SM00388">
    <property type="entry name" value="HisKA"/>
    <property type="match status" value="1"/>
</dbReference>
<feature type="transmembrane region" description="Helical" evidence="13">
    <location>
        <begin position="23"/>
        <end position="41"/>
    </location>
</feature>
<dbReference type="SMART" id="SM00387">
    <property type="entry name" value="HATPase_c"/>
    <property type="match status" value="1"/>
</dbReference>